<dbReference type="InterPro" id="IPR036388">
    <property type="entry name" value="WH-like_DNA-bd_sf"/>
</dbReference>
<evidence type="ECO:0000259" key="1">
    <source>
        <dbReference type="PROSITE" id="PS50995"/>
    </source>
</evidence>
<organism evidence="2 3">
    <name type="scientific">Streptomyces mangrovisoli</name>
    <dbReference type="NCBI Taxonomy" id="1428628"/>
    <lineage>
        <taxon>Bacteria</taxon>
        <taxon>Bacillati</taxon>
        <taxon>Actinomycetota</taxon>
        <taxon>Actinomycetes</taxon>
        <taxon>Kitasatosporales</taxon>
        <taxon>Streptomycetaceae</taxon>
        <taxon>Streptomyces</taxon>
    </lineage>
</organism>
<dbReference type="AlphaFoldDB" id="A0A1J4NRJ5"/>
<dbReference type="PANTHER" id="PTHR33164:SF43">
    <property type="entry name" value="HTH-TYPE TRANSCRIPTIONAL REPRESSOR YETL"/>
    <property type="match status" value="1"/>
</dbReference>
<dbReference type="PANTHER" id="PTHR33164">
    <property type="entry name" value="TRANSCRIPTIONAL REGULATOR, MARR FAMILY"/>
    <property type="match status" value="1"/>
</dbReference>
<dbReference type="Pfam" id="PF12802">
    <property type="entry name" value="MarR_2"/>
    <property type="match status" value="1"/>
</dbReference>
<dbReference type="PROSITE" id="PS50995">
    <property type="entry name" value="HTH_MARR_2"/>
    <property type="match status" value="1"/>
</dbReference>
<dbReference type="OrthoDB" id="69852at2"/>
<dbReference type="Proteomes" id="UP000034196">
    <property type="component" value="Unassembled WGS sequence"/>
</dbReference>
<dbReference type="SMART" id="SM00347">
    <property type="entry name" value="HTH_MARR"/>
    <property type="match status" value="1"/>
</dbReference>
<dbReference type="SUPFAM" id="SSF46785">
    <property type="entry name" value="Winged helix' DNA-binding domain"/>
    <property type="match status" value="1"/>
</dbReference>
<gene>
    <name evidence="2" type="ORF">WN71_025975</name>
</gene>
<protein>
    <submittedName>
        <fullName evidence="2">MarR family transcriptional regulator</fullName>
    </submittedName>
</protein>
<dbReference type="InterPro" id="IPR000835">
    <property type="entry name" value="HTH_MarR-typ"/>
</dbReference>
<reference evidence="2" key="1">
    <citation type="submission" date="2016-10" db="EMBL/GenBank/DDBJ databases">
        <title>Genome sequence of Streptomyces mangrovisoli MUSC 149.</title>
        <authorList>
            <person name="Lee L.-H."/>
            <person name="Ser H.-L."/>
        </authorList>
    </citation>
    <scope>NUCLEOTIDE SEQUENCE [LARGE SCALE GENOMIC DNA]</scope>
    <source>
        <strain evidence="2">MUSC 149</strain>
    </source>
</reference>
<feature type="domain" description="HTH marR-type" evidence="1">
    <location>
        <begin position="1"/>
        <end position="139"/>
    </location>
</feature>
<comment type="caution">
    <text evidence="2">The sequence shown here is derived from an EMBL/GenBank/DDBJ whole genome shotgun (WGS) entry which is preliminary data.</text>
</comment>
<dbReference type="GO" id="GO:0003700">
    <property type="term" value="F:DNA-binding transcription factor activity"/>
    <property type="evidence" value="ECO:0007669"/>
    <property type="project" value="InterPro"/>
</dbReference>
<dbReference type="STRING" id="1428628.WN71_025975"/>
<dbReference type="Gene3D" id="1.10.10.10">
    <property type="entry name" value="Winged helix-like DNA-binding domain superfamily/Winged helix DNA-binding domain"/>
    <property type="match status" value="1"/>
</dbReference>
<dbReference type="InterPro" id="IPR039422">
    <property type="entry name" value="MarR/SlyA-like"/>
</dbReference>
<dbReference type="InterPro" id="IPR036390">
    <property type="entry name" value="WH_DNA-bd_sf"/>
</dbReference>
<keyword evidence="3" id="KW-1185">Reference proteome</keyword>
<proteinExistence type="predicted"/>
<dbReference type="RefSeq" id="WP_046592336.1">
    <property type="nucleotide sequence ID" value="NZ_LAVA02000067.1"/>
</dbReference>
<dbReference type="GO" id="GO:0006950">
    <property type="term" value="P:response to stress"/>
    <property type="evidence" value="ECO:0007669"/>
    <property type="project" value="TreeGrafter"/>
</dbReference>
<sequence>MNQHTANLPQLFSEGRRWFEEALFASMEAAGEQAVTTAQAQVFAMLDPEGTTVAELARRMGVARQSAHQAVHSLIGMGLLRQTPAPGSARDILIRTTQEGQRVHERAQATIKVIEDVLASRIGVGELEPLRKLLAADWGEPPCVTAP</sequence>
<evidence type="ECO:0000313" key="2">
    <source>
        <dbReference type="EMBL" id="OIJ64939.1"/>
    </source>
</evidence>
<evidence type="ECO:0000313" key="3">
    <source>
        <dbReference type="Proteomes" id="UP000034196"/>
    </source>
</evidence>
<dbReference type="EMBL" id="LAVA02000067">
    <property type="protein sequence ID" value="OIJ64939.1"/>
    <property type="molecule type" value="Genomic_DNA"/>
</dbReference>
<name>A0A1J4NRJ5_9ACTN</name>
<accession>A0A1J4NRJ5</accession>